<sequence length="372" mass="41442">MGTAKMVFSRVLIVTCSLLVLVLSNSSSCDATKHKNCGFDAIYNFGTSMSDTGNAMHLTPNASEFNAPYGRSIKDAKGRYSDGFLVIDYFAKAACLPLLNPYLNKDVKDTHGGVNFAVAGATALPREALEKFNLQPFINISLDIQLQWWGNYAKSLCNNSKVDCKEKLKSSLFSIEAMGANDYLTAMLRGKTIEELKKMDLVSQVIKANEEGVRKIIGYGATQVLVTGYLHVGCAPSLLAMRSNSSDARDQFGCLKDYNDFIKYHNDLLREAISRLRKEHPDVHILIGDYYTAMQSVLDNHQKLGFESVLVACCGTGGKYNFDHRKKCGTQGVQSCSDPRKYISWDGLHMTQESHKHIAKWYIQDIFSKFQS</sequence>
<gene>
    <name evidence="1" type="ORF">POPTR_001G463900v4</name>
</gene>
<name>A0A2K2CDN9_POPTR</name>
<reference evidence="1 2" key="1">
    <citation type="journal article" date="2006" name="Science">
        <title>The genome of black cottonwood, Populus trichocarpa (Torr. &amp; Gray).</title>
        <authorList>
            <person name="Tuskan G.A."/>
            <person name="Difazio S."/>
            <person name="Jansson S."/>
            <person name="Bohlmann J."/>
            <person name="Grigoriev I."/>
            <person name="Hellsten U."/>
            <person name="Putnam N."/>
            <person name="Ralph S."/>
            <person name="Rombauts S."/>
            <person name="Salamov A."/>
            <person name="Schein J."/>
            <person name="Sterck L."/>
            <person name="Aerts A."/>
            <person name="Bhalerao R.R."/>
            <person name="Bhalerao R.P."/>
            <person name="Blaudez D."/>
            <person name="Boerjan W."/>
            <person name="Brun A."/>
            <person name="Brunner A."/>
            <person name="Busov V."/>
            <person name="Campbell M."/>
            <person name="Carlson J."/>
            <person name="Chalot M."/>
            <person name="Chapman J."/>
            <person name="Chen G.L."/>
            <person name="Cooper D."/>
            <person name="Coutinho P.M."/>
            <person name="Couturier J."/>
            <person name="Covert S."/>
            <person name="Cronk Q."/>
            <person name="Cunningham R."/>
            <person name="Davis J."/>
            <person name="Degroeve S."/>
            <person name="Dejardin A."/>
            <person name="Depamphilis C."/>
            <person name="Detter J."/>
            <person name="Dirks B."/>
            <person name="Dubchak I."/>
            <person name="Duplessis S."/>
            <person name="Ehlting J."/>
            <person name="Ellis B."/>
            <person name="Gendler K."/>
            <person name="Goodstein D."/>
            <person name="Gribskov M."/>
            <person name="Grimwood J."/>
            <person name="Groover A."/>
            <person name="Gunter L."/>
            <person name="Hamberger B."/>
            <person name="Heinze B."/>
            <person name="Helariutta Y."/>
            <person name="Henrissat B."/>
            <person name="Holligan D."/>
            <person name="Holt R."/>
            <person name="Huang W."/>
            <person name="Islam-Faridi N."/>
            <person name="Jones S."/>
            <person name="Jones-Rhoades M."/>
            <person name="Jorgensen R."/>
            <person name="Joshi C."/>
            <person name="Kangasjarvi J."/>
            <person name="Karlsson J."/>
            <person name="Kelleher C."/>
            <person name="Kirkpatrick R."/>
            <person name="Kirst M."/>
            <person name="Kohler A."/>
            <person name="Kalluri U."/>
            <person name="Larimer F."/>
            <person name="Leebens-Mack J."/>
            <person name="Leple J.C."/>
            <person name="Locascio P."/>
            <person name="Lou Y."/>
            <person name="Lucas S."/>
            <person name="Martin F."/>
            <person name="Montanini B."/>
            <person name="Napoli C."/>
            <person name="Nelson D.R."/>
            <person name="Nelson C."/>
            <person name="Nieminen K."/>
            <person name="Nilsson O."/>
            <person name="Pereda V."/>
            <person name="Peter G."/>
            <person name="Philippe R."/>
            <person name="Pilate G."/>
            <person name="Poliakov A."/>
            <person name="Razumovskaya J."/>
            <person name="Richardson P."/>
            <person name="Rinaldi C."/>
            <person name="Ritland K."/>
            <person name="Rouze P."/>
            <person name="Ryaboy D."/>
            <person name="Schmutz J."/>
            <person name="Schrader J."/>
            <person name="Segerman B."/>
            <person name="Shin H."/>
            <person name="Siddiqui A."/>
            <person name="Sterky F."/>
            <person name="Terry A."/>
            <person name="Tsai C.J."/>
            <person name="Uberbacher E."/>
            <person name="Unneberg P."/>
            <person name="Vahala J."/>
            <person name="Wall K."/>
            <person name="Wessler S."/>
            <person name="Yang G."/>
            <person name="Yin T."/>
            <person name="Douglas C."/>
            <person name="Marra M."/>
            <person name="Sandberg G."/>
            <person name="Van de Peer Y."/>
            <person name="Rokhsar D."/>
        </authorList>
    </citation>
    <scope>NUCLEOTIDE SEQUENCE [LARGE SCALE GENOMIC DNA]</scope>
    <source>
        <strain evidence="2">cv. Nisqually</strain>
    </source>
</reference>
<evidence type="ECO:0000313" key="1">
    <source>
        <dbReference type="EMBL" id="PNT60147.2"/>
    </source>
</evidence>
<keyword evidence="2" id="KW-1185">Reference proteome</keyword>
<comment type="caution">
    <text evidence="1">The sequence shown here is derived from an EMBL/GenBank/DDBJ whole genome shotgun (WGS) entry which is preliminary data.</text>
</comment>
<organism evidence="1 2">
    <name type="scientific">Populus trichocarpa</name>
    <name type="common">Western balsam poplar</name>
    <name type="synonym">Populus balsamifera subsp. trichocarpa</name>
    <dbReference type="NCBI Taxonomy" id="3694"/>
    <lineage>
        <taxon>Eukaryota</taxon>
        <taxon>Viridiplantae</taxon>
        <taxon>Streptophyta</taxon>
        <taxon>Embryophyta</taxon>
        <taxon>Tracheophyta</taxon>
        <taxon>Spermatophyta</taxon>
        <taxon>Magnoliopsida</taxon>
        <taxon>eudicotyledons</taxon>
        <taxon>Gunneridae</taxon>
        <taxon>Pentapetalae</taxon>
        <taxon>rosids</taxon>
        <taxon>fabids</taxon>
        <taxon>Malpighiales</taxon>
        <taxon>Salicaceae</taxon>
        <taxon>Saliceae</taxon>
        <taxon>Populus</taxon>
    </lineage>
</organism>
<protein>
    <submittedName>
        <fullName evidence="1">Uncharacterized protein</fullName>
    </submittedName>
</protein>
<accession>A0A2K2CDN9</accession>
<evidence type="ECO:0000313" key="2">
    <source>
        <dbReference type="Proteomes" id="UP000006729"/>
    </source>
</evidence>
<dbReference type="AlphaFoldDB" id="A0A2K2CDN9"/>
<dbReference type="InParanoid" id="A0A2K2CDN9"/>
<proteinExistence type="predicted"/>
<dbReference type="Proteomes" id="UP000006729">
    <property type="component" value="Chromosome 1"/>
</dbReference>
<dbReference type="EMBL" id="CM009290">
    <property type="protein sequence ID" value="PNT60147.2"/>
    <property type="molecule type" value="Genomic_DNA"/>
</dbReference>